<dbReference type="OrthoDB" id="8479674at2"/>
<dbReference type="InterPro" id="IPR011009">
    <property type="entry name" value="Kinase-like_dom_sf"/>
</dbReference>
<organism evidence="2 3">
    <name type="scientific">Microbispora triticiradicis</name>
    <dbReference type="NCBI Taxonomy" id="2200763"/>
    <lineage>
        <taxon>Bacteria</taxon>
        <taxon>Bacillati</taxon>
        <taxon>Actinomycetota</taxon>
        <taxon>Actinomycetes</taxon>
        <taxon>Streptosporangiales</taxon>
        <taxon>Streptosporangiaceae</taxon>
        <taxon>Microbispora</taxon>
    </lineage>
</organism>
<evidence type="ECO:0000313" key="2">
    <source>
        <dbReference type="EMBL" id="TLP56963.1"/>
    </source>
</evidence>
<proteinExistence type="predicted"/>
<protein>
    <recommendedName>
        <fullName evidence="4">Aminoglycoside phosphotransferase domain-containing protein</fullName>
    </recommendedName>
</protein>
<comment type="caution">
    <text evidence="2">The sequence shown here is derived from an EMBL/GenBank/DDBJ whole genome shotgun (WGS) entry which is preliminary data.</text>
</comment>
<dbReference type="EMBL" id="VANP01000008">
    <property type="protein sequence ID" value="TLP56963.1"/>
    <property type="molecule type" value="Genomic_DNA"/>
</dbReference>
<dbReference type="Proteomes" id="UP000309033">
    <property type="component" value="Unassembled WGS sequence"/>
</dbReference>
<dbReference type="AlphaFoldDB" id="A0A5R8YU83"/>
<sequence length="410" mass="44657">MRDATIRLRYLDEVLEALFPPAGENIPAAGERDRILSGEGRARSSAGEARDRFPAPPGHGRYLAGGRSDGPWPPGVTARTVLPHRLVPRRVVPRAWWHAALGRGLLTGGASGTIETHLSEVFGRRVRVVVHVRPARRANRKPVLEAYDASGLVSFVKIGDSERARELVRHEGEVLRGLADRPLKVVVPPTVLHQGVWRGLEVLALSPLPVTSRPVSSRPVRFRSVSSRLVTSRRVPAGLLASAVQEIAALGPITRQATGGPIPMRHDGPPGDLHSDLRSDPHAGPYADRGRTAAWHGDFTPWNTAAGADGRLLVWDWERFAVGVPVGFDALHHFFHRALRRMSPPVAARACLAQAGRILEPFGADATAARRTAAHYLITLAERHRRDGHEPLGSPASWLNPVIDHLECLL</sequence>
<dbReference type="SUPFAM" id="SSF56112">
    <property type="entry name" value="Protein kinase-like (PK-like)"/>
    <property type="match status" value="1"/>
</dbReference>
<evidence type="ECO:0000256" key="1">
    <source>
        <dbReference type="SAM" id="MobiDB-lite"/>
    </source>
</evidence>
<feature type="region of interest" description="Disordered" evidence="1">
    <location>
        <begin position="39"/>
        <end position="74"/>
    </location>
</feature>
<evidence type="ECO:0000313" key="3">
    <source>
        <dbReference type="Proteomes" id="UP000309033"/>
    </source>
</evidence>
<name>A0A5R8YU83_9ACTN</name>
<reference evidence="2" key="1">
    <citation type="submission" date="2019-05" db="EMBL/GenBank/DDBJ databases">
        <title>Isolation, diversity and antifungal activity of Actinobacteria from wheat.</title>
        <authorList>
            <person name="Yu B."/>
        </authorList>
    </citation>
    <scope>NUCLEOTIDE SEQUENCE [LARGE SCALE GENOMIC DNA]</scope>
    <source>
        <strain evidence="2">NEAU-HEGS1-5</strain>
    </source>
</reference>
<evidence type="ECO:0008006" key="4">
    <source>
        <dbReference type="Google" id="ProtNLM"/>
    </source>
</evidence>
<feature type="region of interest" description="Disordered" evidence="1">
    <location>
        <begin position="255"/>
        <end position="289"/>
    </location>
</feature>
<feature type="compositionally biased region" description="Basic and acidic residues" evidence="1">
    <location>
        <begin position="39"/>
        <end position="53"/>
    </location>
</feature>
<keyword evidence="3" id="KW-1185">Reference proteome</keyword>
<feature type="compositionally biased region" description="Basic and acidic residues" evidence="1">
    <location>
        <begin position="264"/>
        <end position="281"/>
    </location>
</feature>
<accession>A0A5R8YU83</accession>
<gene>
    <name evidence="2" type="ORF">FED44_21265</name>
</gene>